<dbReference type="GO" id="GO:0005813">
    <property type="term" value="C:centrosome"/>
    <property type="evidence" value="ECO:0007669"/>
    <property type="project" value="TreeGrafter"/>
</dbReference>
<dbReference type="SUPFAM" id="SSF116907">
    <property type="entry name" value="Hook domain"/>
    <property type="match status" value="1"/>
</dbReference>
<accession>A0A674HIE8</accession>
<proteinExistence type="predicted"/>
<dbReference type="Proteomes" id="UP000007754">
    <property type="component" value="Unplaced"/>
</dbReference>
<dbReference type="GO" id="GO:0031122">
    <property type="term" value="P:cytoplasmic microtubule organization"/>
    <property type="evidence" value="ECO:0007669"/>
    <property type="project" value="TreeGrafter"/>
</dbReference>
<comment type="subcellular location">
    <subcellularLocation>
        <location evidence="1">Cytoplasm</location>
    </subcellularLocation>
</comment>
<dbReference type="PANTHER" id="PTHR18947:SF37">
    <property type="entry name" value="PROTEIN HOOK HOMOLOG 2"/>
    <property type="match status" value="1"/>
</dbReference>
<evidence type="ECO:0000256" key="1">
    <source>
        <dbReference type="ARBA" id="ARBA00004496"/>
    </source>
</evidence>
<dbReference type="InterPro" id="IPR043936">
    <property type="entry name" value="HOOK_N"/>
</dbReference>
<reference evidence="6" key="1">
    <citation type="submission" date="2025-08" db="UniProtKB">
        <authorList>
            <consortium name="Ensembl"/>
        </authorList>
    </citation>
    <scope>IDENTIFICATION</scope>
</reference>
<evidence type="ECO:0000256" key="2">
    <source>
        <dbReference type="ARBA" id="ARBA00022490"/>
    </source>
</evidence>
<dbReference type="GeneTree" id="ENSGT00940000160152"/>
<protein>
    <recommendedName>
        <fullName evidence="5">Calponin-homology (CH) domain-containing protein</fullName>
    </recommendedName>
</protein>
<organism evidence="6 7">
    <name type="scientific">Taeniopygia guttata</name>
    <name type="common">Zebra finch</name>
    <name type="synonym">Poephila guttata</name>
    <dbReference type="NCBI Taxonomy" id="59729"/>
    <lineage>
        <taxon>Eukaryota</taxon>
        <taxon>Metazoa</taxon>
        <taxon>Chordata</taxon>
        <taxon>Craniata</taxon>
        <taxon>Vertebrata</taxon>
        <taxon>Euteleostomi</taxon>
        <taxon>Archelosauria</taxon>
        <taxon>Archosauria</taxon>
        <taxon>Dinosauria</taxon>
        <taxon>Saurischia</taxon>
        <taxon>Theropoda</taxon>
        <taxon>Coelurosauria</taxon>
        <taxon>Aves</taxon>
        <taxon>Neognathae</taxon>
        <taxon>Neoaves</taxon>
        <taxon>Telluraves</taxon>
        <taxon>Australaves</taxon>
        <taxon>Passeriformes</taxon>
        <taxon>Passeroidea</taxon>
        <taxon>Estrildidae</taxon>
        <taxon>Estrildinae</taxon>
        <taxon>Taeniopygia</taxon>
    </lineage>
</organism>
<name>A0A674HIE8_TAEGU</name>
<dbReference type="GO" id="GO:0051959">
    <property type="term" value="F:dynein light intermediate chain binding"/>
    <property type="evidence" value="ECO:0007669"/>
    <property type="project" value="TreeGrafter"/>
</dbReference>
<dbReference type="Ensembl" id="ENSTGUT00000044317.1">
    <property type="protein sequence ID" value="ENSTGUP00000035559.1"/>
    <property type="gene ID" value="ENSTGUG00000019079.1"/>
</dbReference>
<evidence type="ECO:0000256" key="4">
    <source>
        <dbReference type="SAM" id="MobiDB-lite"/>
    </source>
</evidence>
<keyword evidence="2" id="KW-0963">Cytoplasm</keyword>
<dbReference type="AlphaFoldDB" id="A0A674HIE8"/>
<reference evidence="6" key="2">
    <citation type="submission" date="2025-09" db="UniProtKB">
        <authorList>
            <consortium name="Ensembl"/>
        </authorList>
    </citation>
    <scope>IDENTIFICATION</scope>
</reference>
<dbReference type="Pfam" id="PF19047">
    <property type="entry name" value="HOOK_N"/>
    <property type="match status" value="1"/>
</dbReference>
<dbReference type="GO" id="GO:0005874">
    <property type="term" value="C:microtubule"/>
    <property type="evidence" value="ECO:0007669"/>
    <property type="project" value="UniProtKB-KW"/>
</dbReference>
<dbReference type="PROSITE" id="PS50021">
    <property type="entry name" value="CH"/>
    <property type="match status" value="1"/>
</dbReference>
<evidence type="ECO:0000313" key="7">
    <source>
        <dbReference type="Proteomes" id="UP000007754"/>
    </source>
</evidence>
<keyword evidence="3" id="KW-0175">Coiled coil</keyword>
<dbReference type="InterPro" id="IPR001715">
    <property type="entry name" value="CH_dom"/>
</dbReference>
<dbReference type="PANTHER" id="PTHR18947">
    <property type="entry name" value="HOOK PROTEINS"/>
    <property type="match status" value="1"/>
</dbReference>
<feature type="domain" description="Calponin-homology (CH)" evidence="5">
    <location>
        <begin position="11"/>
        <end position="127"/>
    </location>
</feature>
<feature type="region of interest" description="Disordered" evidence="4">
    <location>
        <begin position="176"/>
        <end position="214"/>
    </location>
</feature>
<keyword evidence="7" id="KW-1185">Reference proteome</keyword>
<dbReference type="GO" id="GO:0030705">
    <property type="term" value="P:cytoskeleton-dependent intracellular transport"/>
    <property type="evidence" value="ECO:0007669"/>
    <property type="project" value="InterPro"/>
</dbReference>
<sequence>MEDPPDMAAGQDACGALLTWLQTFDPPSPCAAPPDLASGVTLAHVLHKIDPSWFDETWLGRIRGDTEGSARLKVNNLRQVLQSVLEYWQDVLGQAVAEQHVPDVAPAARHGDPEQLGKLVRLVLGCAVSCPQHIQRIMTLEESVQHEVMAAIQEVGAFWGPPCAPQSRRYYYLSQEPPEEGSGQRCHELEQQVRPGITWGGPPNPECPQISTRG</sequence>
<dbReference type="Gene3D" id="1.10.418.10">
    <property type="entry name" value="Calponin-like domain"/>
    <property type="match status" value="1"/>
</dbReference>
<evidence type="ECO:0000259" key="5">
    <source>
        <dbReference type="PROSITE" id="PS50021"/>
    </source>
</evidence>
<dbReference type="InterPro" id="IPR036872">
    <property type="entry name" value="CH_dom_sf"/>
</dbReference>
<evidence type="ECO:0000256" key="3">
    <source>
        <dbReference type="ARBA" id="ARBA00023054"/>
    </source>
</evidence>
<dbReference type="GO" id="GO:0005737">
    <property type="term" value="C:cytoplasm"/>
    <property type="evidence" value="ECO:0007669"/>
    <property type="project" value="TreeGrafter"/>
</dbReference>
<dbReference type="GO" id="GO:0008017">
    <property type="term" value="F:microtubule binding"/>
    <property type="evidence" value="ECO:0007669"/>
    <property type="project" value="TreeGrafter"/>
</dbReference>
<dbReference type="GO" id="GO:0010256">
    <property type="term" value="P:endomembrane system organization"/>
    <property type="evidence" value="ECO:0007669"/>
    <property type="project" value="UniProtKB-ARBA"/>
</dbReference>
<evidence type="ECO:0000313" key="6">
    <source>
        <dbReference type="Ensembl" id="ENSTGUP00000035559.1"/>
    </source>
</evidence>